<dbReference type="AlphaFoldDB" id="A0A8S0Q2M2"/>
<dbReference type="Proteomes" id="UP000594638">
    <property type="component" value="Unassembled WGS sequence"/>
</dbReference>
<dbReference type="GO" id="GO:0005524">
    <property type="term" value="F:ATP binding"/>
    <property type="evidence" value="ECO:0007669"/>
    <property type="project" value="InterPro"/>
</dbReference>
<dbReference type="Gene3D" id="3.40.525.10">
    <property type="entry name" value="CRAL-TRIO lipid binding domain"/>
    <property type="match status" value="1"/>
</dbReference>
<name>A0A8S0Q2M2_OLEEU</name>
<dbReference type="PROSITE" id="PS50011">
    <property type="entry name" value="PROTEIN_KINASE_DOM"/>
    <property type="match status" value="1"/>
</dbReference>
<dbReference type="Pfam" id="PF03765">
    <property type="entry name" value="CRAL_TRIO_N"/>
    <property type="match status" value="1"/>
</dbReference>
<comment type="caution">
    <text evidence="3">The sequence shown here is derived from an EMBL/GenBank/DDBJ whole genome shotgun (WGS) entry which is preliminary data.</text>
</comment>
<dbReference type="SUPFAM" id="SSF56112">
    <property type="entry name" value="Protein kinase-like (PK-like)"/>
    <property type="match status" value="1"/>
</dbReference>
<dbReference type="Gene3D" id="1.10.510.10">
    <property type="entry name" value="Transferase(Phosphotransferase) domain 1"/>
    <property type="match status" value="1"/>
</dbReference>
<keyword evidence="4" id="KW-1185">Reference proteome</keyword>
<evidence type="ECO:0000259" key="2">
    <source>
        <dbReference type="PROSITE" id="PS50011"/>
    </source>
</evidence>
<dbReference type="OrthoDB" id="1434354at2759"/>
<proteinExistence type="predicted"/>
<evidence type="ECO:0000313" key="3">
    <source>
        <dbReference type="EMBL" id="CAA2960473.1"/>
    </source>
</evidence>
<evidence type="ECO:0000256" key="1">
    <source>
        <dbReference type="SAM" id="Coils"/>
    </source>
</evidence>
<sequence length="301" mass="34706">MVLITEEMIKQFENMVEKINEQLKKTFENIHQGYQTENLVRFLKAQDGNVSNAYEMLIDCLSWRIENKIDDILANPNIPVEFYRLICNSQLVGMSGYSNDSYPVFTIGPGLNTLDKTSIDYYVQSHIQINEYQDRVILPRATKRLGRYRGTCIVIFDMTGLRLFAIYQIIKNLLIKNPKDLAFLEKEGGLASLVIIGIGGCGVVYKATLPRSNGLEIGIKKIPLPLNVEEPSQEESRLMNKRMRQIGSEIRTTSLIRHRNLLPLFAHMPRPDYHYLVYEYMKNGSPQDVLQQVSQERRELD</sequence>
<dbReference type="InterPro" id="IPR036865">
    <property type="entry name" value="CRAL-TRIO_dom_sf"/>
</dbReference>
<feature type="coiled-coil region" evidence="1">
    <location>
        <begin position="2"/>
        <end position="29"/>
    </location>
</feature>
<dbReference type="InterPro" id="IPR036273">
    <property type="entry name" value="CRAL/TRIO_N_dom_sf"/>
</dbReference>
<dbReference type="Gramene" id="OE9A116477T1">
    <property type="protein sequence ID" value="OE9A116477C1"/>
    <property type="gene ID" value="OE9A116477"/>
</dbReference>
<feature type="domain" description="Protein kinase" evidence="2">
    <location>
        <begin position="190"/>
        <end position="301"/>
    </location>
</feature>
<evidence type="ECO:0000313" key="4">
    <source>
        <dbReference type="Proteomes" id="UP000594638"/>
    </source>
</evidence>
<dbReference type="PANTHER" id="PTHR46226">
    <property type="entry name" value="CRAL-TRIO DOMAIN-CONTAINING PROTEIN"/>
    <property type="match status" value="1"/>
</dbReference>
<protein>
    <submittedName>
        <fullName evidence="3">SEC14 cytosolic factor-like</fullName>
    </submittedName>
</protein>
<dbReference type="PANTHER" id="PTHR46226:SF5">
    <property type="entry name" value="PHOSPHATIDYLINOSITOL_PHOSPHATIDYLCHOLINE TRANSFER PROTEIN SFH2"/>
    <property type="match status" value="1"/>
</dbReference>
<organism evidence="3 4">
    <name type="scientific">Olea europaea subsp. europaea</name>
    <dbReference type="NCBI Taxonomy" id="158383"/>
    <lineage>
        <taxon>Eukaryota</taxon>
        <taxon>Viridiplantae</taxon>
        <taxon>Streptophyta</taxon>
        <taxon>Embryophyta</taxon>
        <taxon>Tracheophyta</taxon>
        <taxon>Spermatophyta</taxon>
        <taxon>Magnoliopsida</taxon>
        <taxon>eudicotyledons</taxon>
        <taxon>Gunneridae</taxon>
        <taxon>Pentapetalae</taxon>
        <taxon>asterids</taxon>
        <taxon>lamiids</taxon>
        <taxon>Lamiales</taxon>
        <taxon>Oleaceae</taxon>
        <taxon>Oleeae</taxon>
        <taxon>Olea</taxon>
    </lineage>
</organism>
<dbReference type="GO" id="GO:0004672">
    <property type="term" value="F:protein kinase activity"/>
    <property type="evidence" value="ECO:0007669"/>
    <property type="project" value="InterPro"/>
</dbReference>
<dbReference type="InterPro" id="IPR000719">
    <property type="entry name" value="Prot_kinase_dom"/>
</dbReference>
<gene>
    <name evidence="3" type="ORF">OLEA9_A116477</name>
</gene>
<reference evidence="3 4" key="1">
    <citation type="submission" date="2019-12" db="EMBL/GenBank/DDBJ databases">
        <authorList>
            <person name="Alioto T."/>
            <person name="Alioto T."/>
            <person name="Gomez Garrido J."/>
        </authorList>
    </citation>
    <scope>NUCLEOTIDE SEQUENCE [LARGE SCALE GENOMIC DNA]</scope>
</reference>
<dbReference type="InterPro" id="IPR011009">
    <property type="entry name" value="Kinase-like_dom_sf"/>
</dbReference>
<dbReference type="SUPFAM" id="SSF46938">
    <property type="entry name" value="CRAL/TRIO N-terminal domain"/>
    <property type="match status" value="1"/>
</dbReference>
<dbReference type="EMBL" id="CACTIH010000408">
    <property type="protein sequence ID" value="CAA2960473.1"/>
    <property type="molecule type" value="Genomic_DNA"/>
</dbReference>
<dbReference type="InterPro" id="IPR011074">
    <property type="entry name" value="CRAL/TRIO_N_dom"/>
</dbReference>
<accession>A0A8S0Q2M2</accession>
<keyword evidence="1" id="KW-0175">Coiled coil</keyword>
<dbReference type="SUPFAM" id="SSF52087">
    <property type="entry name" value="CRAL/TRIO domain"/>
    <property type="match status" value="1"/>
</dbReference>